<feature type="compositionally biased region" description="Basic and acidic residues" evidence="1">
    <location>
        <begin position="126"/>
        <end position="157"/>
    </location>
</feature>
<feature type="compositionally biased region" description="Low complexity" evidence="1">
    <location>
        <begin position="51"/>
        <end position="85"/>
    </location>
</feature>
<proteinExistence type="predicted"/>
<gene>
    <name evidence="2" type="ORF">Pme01_05640</name>
</gene>
<organism evidence="2 3">
    <name type="scientific">Planosporangium mesophilum</name>
    <dbReference type="NCBI Taxonomy" id="689768"/>
    <lineage>
        <taxon>Bacteria</taxon>
        <taxon>Bacillati</taxon>
        <taxon>Actinomycetota</taxon>
        <taxon>Actinomycetes</taxon>
        <taxon>Micromonosporales</taxon>
        <taxon>Micromonosporaceae</taxon>
        <taxon>Planosporangium</taxon>
    </lineage>
</organism>
<accession>A0A8J3T990</accession>
<comment type="caution">
    <text evidence="2">The sequence shown here is derived from an EMBL/GenBank/DDBJ whole genome shotgun (WGS) entry which is preliminary data.</text>
</comment>
<protein>
    <submittedName>
        <fullName evidence="2">Uncharacterized protein</fullName>
    </submittedName>
</protein>
<feature type="region of interest" description="Disordered" evidence="1">
    <location>
        <begin position="43"/>
        <end position="169"/>
    </location>
</feature>
<reference evidence="2" key="1">
    <citation type="submission" date="2021-01" db="EMBL/GenBank/DDBJ databases">
        <title>Whole genome shotgun sequence of Planosporangium mesophilum NBRC 109066.</title>
        <authorList>
            <person name="Komaki H."/>
            <person name="Tamura T."/>
        </authorList>
    </citation>
    <scope>NUCLEOTIDE SEQUENCE</scope>
    <source>
        <strain evidence="2">NBRC 109066</strain>
    </source>
</reference>
<dbReference type="AlphaFoldDB" id="A0A8J3T990"/>
<feature type="compositionally biased region" description="Polar residues" evidence="1">
    <location>
        <begin position="112"/>
        <end position="122"/>
    </location>
</feature>
<evidence type="ECO:0000313" key="3">
    <source>
        <dbReference type="Proteomes" id="UP000599074"/>
    </source>
</evidence>
<dbReference type="RefSeq" id="WP_168112801.1">
    <property type="nucleotide sequence ID" value="NZ_BOON01000005.1"/>
</dbReference>
<name>A0A8J3T990_9ACTN</name>
<dbReference type="Proteomes" id="UP000599074">
    <property type="component" value="Unassembled WGS sequence"/>
</dbReference>
<evidence type="ECO:0000256" key="1">
    <source>
        <dbReference type="SAM" id="MobiDB-lite"/>
    </source>
</evidence>
<keyword evidence="3" id="KW-1185">Reference proteome</keyword>
<dbReference type="EMBL" id="BOON01000005">
    <property type="protein sequence ID" value="GII20967.1"/>
    <property type="molecule type" value="Genomic_DNA"/>
</dbReference>
<sequence length="169" mass="16894">MKTATLALVAAGLFIAGVLTGVWPGTASIVGVDAVRMNRPPVAGPEPAAPAPGTATTLPAPGPAAAAPVRGPAATLPALRPAPGLETAAPGRQLGAVEVVARPVSRGRLGEQVSSPVPSQQGGSKGRGDRRLRDNHGRENGHGNGNGHRDDHQSGRGEHRKGHGGTSIL</sequence>
<evidence type="ECO:0000313" key="2">
    <source>
        <dbReference type="EMBL" id="GII20967.1"/>
    </source>
</evidence>